<keyword evidence="2" id="KW-1185">Reference proteome</keyword>
<evidence type="ECO:0000313" key="2">
    <source>
        <dbReference type="Proteomes" id="UP000239002"/>
    </source>
</evidence>
<dbReference type="EMBL" id="PTJE01000003">
    <property type="protein sequence ID" value="PPK94917.1"/>
    <property type="molecule type" value="Genomic_DNA"/>
</dbReference>
<dbReference type="OrthoDB" id="852102at2"/>
<dbReference type="AlphaFoldDB" id="A0A2S6IL07"/>
<sequence length="146" mass="16775">MKKTFLVIICSFGFLACSNKDRKEDLLLEIDRLKIENDSLMKLSRIEKTPTNYWFDSDFDGEAFLDQGIKDPVFLIESSLREQPELIPLKAVLGGTMHFGTIQLLSSEWLIASFDDGHIMGRAIYEYDLNKDKEVDFKLLHVLGPE</sequence>
<dbReference type="Proteomes" id="UP000239002">
    <property type="component" value="Unassembled WGS sequence"/>
</dbReference>
<evidence type="ECO:0000313" key="1">
    <source>
        <dbReference type="EMBL" id="PPK94917.1"/>
    </source>
</evidence>
<accession>A0A2S6IL07</accession>
<organism evidence="1 2">
    <name type="scientific">Nonlabens xylanidelens</name>
    <dbReference type="NCBI Taxonomy" id="191564"/>
    <lineage>
        <taxon>Bacteria</taxon>
        <taxon>Pseudomonadati</taxon>
        <taxon>Bacteroidota</taxon>
        <taxon>Flavobacteriia</taxon>
        <taxon>Flavobacteriales</taxon>
        <taxon>Flavobacteriaceae</taxon>
        <taxon>Nonlabens</taxon>
    </lineage>
</organism>
<protein>
    <recommendedName>
        <fullName evidence="3">Lipoprotein</fullName>
    </recommendedName>
</protein>
<reference evidence="1 2" key="1">
    <citation type="submission" date="2018-02" db="EMBL/GenBank/DDBJ databases">
        <title>Genomic Encyclopedia of Archaeal and Bacterial Type Strains, Phase II (KMG-II): from individual species to whole genera.</title>
        <authorList>
            <person name="Goeker M."/>
        </authorList>
    </citation>
    <scope>NUCLEOTIDE SEQUENCE [LARGE SCALE GENOMIC DNA]</scope>
    <source>
        <strain evidence="1 2">DSM 16809</strain>
    </source>
</reference>
<comment type="caution">
    <text evidence="1">The sequence shown here is derived from an EMBL/GenBank/DDBJ whole genome shotgun (WGS) entry which is preliminary data.</text>
</comment>
<name>A0A2S6IL07_9FLAO</name>
<evidence type="ECO:0008006" key="3">
    <source>
        <dbReference type="Google" id="ProtNLM"/>
    </source>
</evidence>
<dbReference type="PROSITE" id="PS51257">
    <property type="entry name" value="PROKAR_LIPOPROTEIN"/>
    <property type="match status" value="1"/>
</dbReference>
<proteinExistence type="predicted"/>
<gene>
    <name evidence="1" type="ORF">LY01_01670</name>
</gene>
<dbReference type="RefSeq" id="WP_104515365.1">
    <property type="nucleotide sequence ID" value="NZ_MQVW01000024.1"/>
</dbReference>